<dbReference type="Gene3D" id="3.10.350.10">
    <property type="entry name" value="LysM domain"/>
    <property type="match status" value="2"/>
</dbReference>
<protein>
    <recommendedName>
        <fullName evidence="2">LysM domain-containing protein</fullName>
    </recommendedName>
</protein>
<dbReference type="PANTHER" id="PTHR33734:SF22">
    <property type="entry name" value="MEMBRANE-BOUND LYTIC MUREIN TRANSGLYCOSYLASE D"/>
    <property type="match status" value="1"/>
</dbReference>
<dbReference type="SUPFAM" id="SSF54106">
    <property type="entry name" value="LysM domain"/>
    <property type="match status" value="2"/>
</dbReference>
<dbReference type="InterPro" id="IPR036779">
    <property type="entry name" value="LysM_dom_sf"/>
</dbReference>
<dbReference type="SMART" id="SM00257">
    <property type="entry name" value="LysM"/>
    <property type="match status" value="2"/>
</dbReference>
<evidence type="ECO:0000313" key="3">
    <source>
        <dbReference type="EMBL" id="CAD8671455.1"/>
    </source>
</evidence>
<keyword evidence="1" id="KW-0812">Transmembrane</keyword>
<dbReference type="PROSITE" id="PS51782">
    <property type="entry name" value="LYSM"/>
    <property type="match status" value="2"/>
</dbReference>
<gene>
    <name evidence="3" type="ORF">CLEI1391_LOCUS4719</name>
</gene>
<feature type="transmembrane region" description="Helical" evidence="1">
    <location>
        <begin position="175"/>
        <end position="193"/>
    </location>
</feature>
<dbReference type="PANTHER" id="PTHR33734">
    <property type="entry name" value="LYSM DOMAIN-CONTAINING GPI-ANCHORED PROTEIN 2"/>
    <property type="match status" value="1"/>
</dbReference>
<dbReference type="Pfam" id="PF01476">
    <property type="entry name" value="LysM"/>
    <property type="match status" value="2"/>
</dbReference>
<dbReference type="CDD" id="cd00118">
    <property type="entry name" value="LysM"/>
    <property type="match status" value="2"/>
</dbReference>
<feature type="domain" description="LysM" evidence="2">
    <location>
        <begin position="35"/>
        <end position="79"/>
    </location>
</feature>
<organism evidence="3">
    <name type="scientific">Chlamydomonas leiostraca</name>
    <dbReference type="NCBI Taxonomy" id="1034604"/>
    <lineage>
        <taxon>Eukaryota</taxon>
        <taxon>Viridiplantae</taxon>
        <taxon>Chlorophyta</taxon>
        <taxon>core chlorophytes</taxon>
        <taxon>Chlorophyceae</taxon>
        <taxon>CS clade</taxon>
        <taxon>Chlamydomonadales</taxon>
        <taxon>Chlamydomonadaceae</taxon>
        <taxon>Chlamydomonas</taxon>
    </lineage>
</organism>
<evidence type="ECO:0000256" key="1">
    <source>
        <dbReference type="SAM" id="Phobius"/>
    </source>
</evidence>
<accession>A0A7S0WL48</accession>
<keyword evidence="1" id="KW-0472">Membrane</keyword>
<evidence type="ECO:0000259" key="2">
    <source>
        <dbReference type="PROSITE" id="PS51782"/>
    </source>
</evidence>
<dbReference type="InterPro" id="IPR018392">
    <property type="entry name" value="LysM"/>
</dbReference>
<keyword evidence="1" id="KW-1133">Transmembrane helix</keyword>
<dbReference type="AlphaFoldDB" id="A0A7S0WL48"/>
<proteinExistence type="predicted"/>
<name>A0A7S0WL48_9CHLO</name>
<feature type="domain" description="LysM" evidence="2">
    <location>
        <begin position="100"/>
        <end position="144"/>
    </location>
</feature>
<reference evidence="3" key="1">
    <citation type="submission" date="2021-01" db="EMBL/GenBank/DDBJ databases">
        <authorList>
            <person name="Corre E."/>
            <person name="Pelletier E."/>
            <person name="Niang G."/>
            <person name="Scheremetjew M."/>
            <person name="Finn R."/>
            <person name="Kale V."/>
            <person name="Holt S."/>
            <person name="Cochrane G."/>
            <person name="Meng A."/>
            <person name="Brown T."/>
            <person name="Cohen L."/>
        </authorList>
    </citation>
    <scope>NUCLEOTIDE SEQUENCE</scope>
    <source>
        <strain evidence="3">SAG 11-49</strain>
    </source>
</reference>
<sequence>MLSQRLARPVALRAAPSRQRVVAVRAGPAFQGTVRPYTLRKGDTIESIAKKRDLSLEQLLSINPELDPKKIHDGQTILLPAEKLSARDREILDGIGTGYRVYPVREGETIKDIISKRKITMEEMQSLNPGIDFNKLTANQILKLPASKFTVREREMLIGSGIVPPEFFEAARNPFVIGFGVLLGVCGFVLAWMKFHKDPDFDDDAPANKTRA</sequence>
<dbReference type="EMBL" id="HBFB01008343">
    <property type="protein sequence ID" value="CAD8671455.1"/>
    <property type="molecule type" value="Transcribed_RNA"/>
</dbReference>